<keyword evidence="1" id="KW-1133">Transmembrane helix</keyword>
<dbReference type="Proteomes" id="UP001597267">
    <property type="component" value="Unassembled WGS sequence"/>
</dbReference>
<organism evidence="2 3">
    <name type="scientific">Agrilactobacillus yilanensis</name>
    <dbReference type="NCBI Taxonomy" id="2485997"/>
    <lineage>
        <taxon>Bacteria</taxon>
        <taxon>Bacillati</taxon>
        <taxon>Bacillota</taxon>
        <taxon>Bacilli</taxon>
        <taxon>Lactobacillales</taxon>
        <taxon>Lactobacillaceae</taxon>
        <taxon>Agrilactobacillus</taxon>
    </lineage>
</organism>
<dbReference type="EMBL" id="JBHTOP010000006">
    <property type="protein sequence ID" value="MFD1671297.1"/>
    <property type="molecule type" value="Genomic_DNA"/>
</dbReference>
<evidence type="ECO:0000313" key="2">
    <source>
        <dbReference type="EMBL" id="MFD1671297.1"/>
    </source>
</evidence>
<feature type="transmembrane region" description="Helical" evidence="1">
    <location>
        <begin position="132"/>
        <end position="154"/>
    </location>
</feature>
<comment type="caution">
    <text evidence="2">The sequence shown here is derived from an EMBL/GenBank/DDBJ whole genome shotgun (WGS) entry which is preliminary data.</text>
</comment>
<protein>
    <recommendedName>
        <fullName evidence="4">ABC transporter permease</fullName>
    </recommendedName>
</protein>
<keyword evidence="3" id="KW-1185">Reference proteome</keyword>
<feature type="transmembrane region" description="Helical" evidence="1">
    <location>
        <begin position="50"/>
        <end position="66"/>
    </location>
</feature>
<evidence type="ECO:0000256" key="1">
    <source>
        <dbReference type="SAM" id="Phobius"/>
    </source>
</evidence>
<feature type="transmembrane region" description="Helical" evidence="1">
    <location>
        <begin position="15"/>
        <end position="38"/>
    </location>
</feature>
<reference evidence="3" key="1">
    <citation type="journal article" date="2019" name="Int. J. Syst. Evol. Microbiol.">
        <title>The Global Catalogue of Microorganisms (GCM) 10K type strain sequencing project: providing services to taxonomists for standard genome sequencing and annotation.</title>
        <authorList>
            <consortium name="The Broad Institute Genomics Platform"/>
            <consortium name="The Broad Institute Genome Sequencing Center for Infectious Disease"/>
            <person name="Wu L."/>
            <person name="Ma J."/>
        </authorList>
    </citation>
    <scope>NUCLEOTIDE SEQUENCE [LARGE SCALE GENOMIC DNA]</scope>
    <source>
        <strain evidence="3">CCM 8896</strain>
    </source>
</reference>
<name>A0ABW4J514_9LACO</name>
<dbReference type="RefSeq" id="WP_125713479.1">
    <property type="nucleotide sequence ID" value="NZ_JBHTOP010000006.1"/>
</dbReference>
<feature type="transmembrane region" description="Helical" evidence="1">
    <location>
        <begin position="207"/>
        <end position="231"/>
    </location>
</feature>
<gene>
    <name evidence="2" type="ORF">ACFQ5M_04230</name>
</gene>
<feature type="transmembrane region" description="Helical" evidence="1">
    <location>
        <begin position="78"/>
        <end position="101"/>
    </location>
</feature>
<keyword evidence="1" id="KW-0472">Membrane</keyword>
<feature type="transmembrane region" description="Helical" evidence="1">
    <location>
        <begin position="166"/>
        <end position="187"/>
    </location>
</feature>
<accession>A0ABW4J514</accession>
<keyword evidence="1" id="KW-0812">Transmembrane</keyword>
<sequence length="242" mass="27412">MKFKTAFIYQVKRQLLSLGIFLVFWFVFTFGISFILMIVSKGDVHTTNDFTFATIAYIILLSCMMMKKDFRFFIQNGLSRGHIFLVNVLSTTLSALLLGLMTQFTLHQFTFGNGDTFRFTNIFVTIYKPSQWLISLGLIWMLLLWINSVAILVGGFLNRIRGWLRILLIIIFIISPTILVGFVGATMPTNHQITIFVAQCVGLPNGLPNIGGLSVTLSILILINLGLTYLFNRRQPIVRIDG</sequence>
<evidence type="ECO:0008006" key="4">
    <source>
        <dbReference type="Google" id="ProtNLM"/>
    </source>
</evidence>
<proteinExistence type="predicted"/>
<evidence type="ECO:0000313" key="3">
    <source>
        <dbReference type="Proteomes" id="UP001597267"/>
    </source>
</evidence>